<protein>
    <recommendedName>
        <fullName evidence="8">Methyl-accepting transducer domain-containing protein</fullName>
    </recommendedName>
</protein>
<evidence type="ECO:0000256" key="6">
    <source>
        <dbReference type="PROSITE-ProRule" id="PRU00284"/>
    </source>
</evidence>
<keyword evidence="7" id="KW-0812">Transmembrane</keyword>
<evidence type="ECO:0000256" key="7">
    <source>
        <dbReference type="SAM" id="Phobius"/>
    </source>
</evidence>
<dbReference type="STRING" id="1390249.BHU72_06945"/>
<comment type="similarity">
    <text evidence="1">Belongs to the hemerythrin family.</text>
</comment>
<dbReference type="Gene3D" id="1.10.287.950">
    <property type="entry name" value="Methyl-accepting chemotaxis protein"/>
    <property type="match status" value="1"/>
</dbReference>
<proteinExistence type="inferred from homology"/>
<dbReference type="RefSeq" id="WP_069702657.1">
    <property type="nucleotide sequence ID" value="NZ_MJAT01000035.1"/>
</dbReference>
<keyword evidence="7" id="KW-0472">Membrane</keyword>
<dbReference type="Pfam" id="PF00015">
    <property type="entry name" value="MCPsignal"/>
    <property type="match status" value="1"/>
</dbReference>
<comment type="similarity">
    <text evidence="5">Belongs to the methyl-accepting chemotaxis (MCP) protein family.</text>
</comment>
<evidence type="ECO:0000313" key="9">
    <source>
        <dbReference type="EMBL" id="OEH84922.1"/>
    </source>
</evidence>
<dbReference type="PRINTS" id="PR00260">
    <property type="entry name" value="CHEMTRNSDUCR"/>
</dbReference>
<sequence>MSLKVKLMTFIVGLGGLAIFGFLSMDNSIAGVIGALFSAGMAISGLFFIQLNLFTPLNKIIAFQASIAAGDYTVEPLKIKGSSELESMAVSGNSLLDNQKAMISEIISATQQVKASSKELVVSGQQVGDFSHQVSGAIEQVAGGAVELSEQIGDAARNIDSMIYELSIVSGKASEMQDSGKMVTKNIDVGTKSIKQAVDQMVVIESRVGQSAKAIRILEDKSNEVGNIVTIISGIADQTNLLALNASIEAARAGEHGRGFAVVAEEVRKLAEESANATDKITDLIHEIRKEITDAVKAMEQGLDEVKTGSKVIENTGQAFSEINKEANNLLKYVSQVGESTNNMASSSNHVNQAIMDITSVSEIFSANSEEVAAASSEQVHATEAILKGADYLDKMAEKLSKAVSKFNMDMCLRWSPDLAVGHDTIDEQHQELVRQINLLLDACNQGKGKGTVNEIISFLEKYVVDHFGMEEEQMLKYDYPHYTAHKAQHTKFIETFLAVKEQIQKSAVGPHTAIEVNQIVVDWLIDHINKVDRELGKFLRNVKK</sequence>
<accession>A0A1E5L469</accession>
<evidence type="ECO:0000256" key="4">
    <source>
        <dbReference type="ARBA" id="ARBA00023224"/>
    </source>
</evidence>
<reference evidence="9 10" key="1">
    <citation type="submission" date="2016-09" db="EMBL/GenBank/DDBJ databases">
        <title>Desulfuribacillus arsenicus sp. nov., an obligately anaerobic, dissimilatory arsenic- and antimonate-reducing bacterium isolated from anoxic sediments.</title>
        <authorList>
            <person name="Abin C.A."/>
            <person name="Hollibaugh J.T."/>
        </authorList>
    </citation>
    <scope>NUCLEOTIDE SEQUENCE [LARGE SCALE GENOMIC DNA]</scope>
    <source>
        <strain evidence="9 10">MLFW-2</strain>
    </source>
</reference>
<evidence type="ECO:0000259" key="8">
    <source>
        <dbReference type="PROSITE" id="PS50111"/>
    </source>
</evidence>
<keyword evidence="2" id="KW-0479">Metal-binding</keyword>
<dbReference type="GO" id="GO:0046872">
    <property type="term" value="F:metal ion binding"/>
    <property type="evidence" value="ECO:0007669"/>
    <property type="project" value="UniProtKB-KW"/>
</dbReference>
<name>A0A1E5L469_9FIRM</name>
<feature type="transmembrane region" description="Helical" evidence="7">
    <location>
        <begin position="7"/>
        <end position="23"/>
    </location>
</feature>
<dbReference type="GO" id="GO:0007165">
    <property type="term" value="P:signal transduction"/>
    <property type="evidence" value="ECO:0007669"/>
    <property type="project" value="UniProtKB-KW"/>
</dbReference>
<dbReference type="InterPro" id="IPR012827">
    <property type="entry name" value="Hemerythrin_metal-bd"/>
</dbReference>
<dbReference type="CDD" id="cd12107">
    <property type="entry name" value="Hemerythrin"/>
    <property type="match status" value="1"/>
</dbReference>
<dbReference type="InterPro" id="IPR004090">
    <property type="entry name" value="Chemotax_Me-accpt_rcpt"/>
</dbReference>
<dbReference type="SMART" id="SM00283">
    <property type="entry name" value="MA"/>
    <property type="match status" value="1"/>
</dbReference>
<dbReference type="EMBL" id="MJAT01000035">
    <property type="protein sequence ID" value="OEH84922.1"/>
    <property type="molecule type" value="Genomic_DNA"/>
</dbReference>
<evidence type="ECO:0000256" key="1">
    <source>
        <dbReference type="ARBA" id="ARBA00010587"/>
    </source>
</evidence>
<dbReference type="CDD" id="cd11386">
    <property type="entry name" value="MCP_signal"/>
    <property type="match status" value="1"/>
</dbReference>
<evidence type="ECO:0000256" key="2">
    <source>
        <dbReference type="ARBA" id="ARBA00022723"/>
    </source>
</evidence>
<keyword evidence="7" id="KW-1133">Transmembrane helix</keyword>
<keyword evidence="10" id="KW-1185">Reference proteome</keyword>
<evidence type="ECO:0000256" key="5">
    <source>
        <dbReference type="ARBA" id="ARBA00029447"/>
    </source>
</evidence>
<organism evidence="9 10">
    <name type="scientific">Desulfuribacillus stibiiarsenatis</name>
    <dbReference type="NCBI Taxonomy" id="1390249"/>
    <lineage>
        <taxon>Bacteria</taxon>
        <taxon>Bacillati</taxon>
        <taxon>Bacillota</taxon>
        <taxon>Desulfuribacillia</taxon>
        <taxon>Desulfuribacillales</taxon>
        <taxon>Desulfuribacillaceae</taxon>
        <taxon>Desulfuribacillus</taxon>
    </lineage>
</organism>
<dbReference type="SUPFAM" id="SSF47188">
    <property type="entry name" value="Hemerythrin-like"/>
    <property type="match status" value="1"/>
</dbReference>
<dbReference type="Pfam" id="PF01814">
    <property type="entry name" value="Hemerythrin"/>
    <property type="match status" value="1"/>
</dbReference>
<dbReference type="InterPro" id="IPR016131">
    <property type="entry name" value="Haemerythrin_Fe_BS"/>
</dbReference>
<feature type="transmembrane region" description="Helical" evidence="7">
    <location>
        <begin position="29"/>
        <end position="49"/>
    </location>
</feature>
<dbReference type="InterPro" id="IPR012312">
    <property type="entry name" value="Hemerythrin-like"/>
</dbReference>
<dbReference type="PANTHER" id="PTHR32089">
    <property type="entry name" value="METHYL-ACCEPTING CHEMOTAXIS PROTEIN MCPB"/>
    <property type="match status" value="1"/>
</dbReference>
<dbReference type="Gene3D" id="1.20.120.50">
    <property type="entry name" value="Hemerythrin-like"/>
    <property type="match status" value="1"/>
</dbReference>
<dbReference type="PANTHER" id="PTHR32089:SF114">
    <property type="entry name" value="METHYL-ACCEPTING CHEMOTAXIS PROTEIN MCPB"/>
    <property type="match status" value="1"/>
</dbReference>
<dbReference type="GO" id="GO:0006935">
    <property type="term" value="P:chemotaxis"/>
    <property type="evidence" value="ECO:0007669"/>
    <property type="project" value="InterPro"/>
</dbReference>
<gene>
    <name evidence="9" type="ORF">BHU72_06945</name>
</gene>
<dbReference type="GO" id="GO:0016020">
    <property type="term" value="C:membrane"/>
    <property type="evidence" value="ECO:0007669"/>
    <property type="project" value="InterPro"/>
</dbReference>
<dbReference type="Proteomes" id="UP000095255">
    <property type="component" value="Unassembled WGS sequence"/>
</dbReference>
<evidence type="ECO:0000256" key="3">
    <source>
        <dbReference type="ARBA" id="ARBA00023004"/>
    </source>
</evidence>
<keyword evidence="4 6" id="KW-0807">Transducer</keyword>
<dbReference type="InterPro" id="IPR004089">
    <property type="entry name" value="MCPsignal_dom"/>
</dbReference>
<feature type="domain" description="Methyl-accepting transducer" evidence="8">
    <location>
        <begin position="123"/>
        <end position="359"/>
    </location>
</feature>
<keyword evidence="3" id="KW-0408">Iron</keyword>
<dbReference type="NCBIfam" id="TIGR02481">
    <property type="entry name" value="hemeryth_dom"/>
    <property type="match status" value="1"/>
</dbReference>
<dbReference type="SUPFAM" id="SSF58104">
    <property type="entry name" value="Methyl-accepting chemotaxis protein (MCP) signaling domain"/>
    <property type="match status" value="1"/>
</dbReference>
<dbReference type="NCBIfam" id="NF033749">
    <property type="entry name" value="bact_hemeryth"/>
    <property type="match status" value="1"/>
</dbReference>
<evidence type="ECO:0000313" key="10">
    <source>
        <dbReference type="Proteomes" id="UP000095255"/>
    </source>
</evidence>
<dbReference type="AlphaFoldDB" id="A0A1E5L469"/>
<dbReference type="PROSITE" id="PS00550">
    <property type="entry name" value="HEMERYTHRINS"/>
    <property type="match status" value="1"/>
</dbReference>
<dbReference type="PROSITE" id="PS50111">
    <property type="entry name" value="CHEMOTAXIS_TRANSDUC_2"/>
    <property type="match status" value="1"/>
</dbReference>
<dbReference type="GO" id="GO:0004888">
    <property type="term" value="F:transmembrane signaling receptor activity"/>
    <property type="evidence" value="ECO:0007669"/>
    <property type="project" value="InterPro"/>
</dbReference>
<comment type="caution">
    <text evidence="9">The sequence shown here is derived from an EMBL/GenBank/DDBJ whole genome shotgun (WGS) entry which is preliminary data.</text>
</comment>
<dbReference type="InterPro" id="IPR035938">
    <property type="entry name" value="Hemerythrin-like_sf"/>
</dbReference>